<evidence type="ECO:0000313" key="3">
    <source>
        <dbReference type="Proteomes" id="UP001586593"/>
    </source>
</evidence>
<sequence>MKRQHLLVFASLLSVSLAAPVSECAAVPTSSCTVITTTITTTFGPSECVAEPTAAAAVTSAEAAVATAAAAGGVNVQAFTGTLGGPPPPVVSSAGDRPFSVNGDTFVGLNAALGRSCDVQHNACANAANSGQLSGGVGACDQQNDECHQFNSLARHRLLRARRDVVEASRPPATVSVQKRALNLGSCSDPTILFEEGLDGRNTAAFIAANQDDFNHGSALNIAVIAGFICQRLDSSCKAGDDAKAACTSASAAAVATSQNQAAADVFNSIIGAGGAAVTGIQAASSTAEAVAAATTVAASLAAVQTGIVIQTITSCS</sequence>
<name>A0ABR3XSS1_9PEZI</name>
<evidence type="ECO:0000256" key="1">
    <source>
        <dbReference type="SAM" id="SignalP"/>
    </source>
</evidence>
<organism evidence="2 3">
    <name type="scientific">Phialemonium thermophilum</name>
    <dbReference type="NCBI Taxonomy" id="223376"/>
    <lineage>
        <taxon>Eukaryota</taxon>
        <taxon>Fungi</taxon>
        <taxon>Dikarya</taxon>
        <taxon>Ascomycota</taxon>
        <taxon>Pezizomycotina</taxon>
        <taxon>Sordariomycetes</taxon>
        <taxon>Sordariomycetidae</taxon>
        <taxon>Cephalothecales</taxon>
        <taxon>Cephalothecaceae</taxon>
        <taxon>Phialemonium</taxon>
    </lineage>
</organism>
<comment type="caution">
    <text evidence="2">The sequence shown here is derived from an EMBL/GenBank/DDBJ whole genome shotgun (WGS) entry which is preliminary data.</text>
</comment>
<proteinExistence type="predicted"/>
<protein>
    <submittedName>
        <fullName evidence="2">Uncharacterized protein</fullName>
    </submittedName>
</protein>
<dbReference type="Proteomes" id="UP001586593">
    <property type="component" value="Unassembled WGS sequence"/>
</dbReference>
<keyword evidence="1" id="KW-0732">Signal</keyword>
<accession>A0ABR3XSS1</accession>
<gene>
    <name evidence="2" type="ORF">VTK73DRAFT_7543</name>
</gene>
<reference evidence="2 3" key="1">
    <citation type="journal article" date="2024" name="Commun. Biol.">
        <title>Comparative genomic analysis of thermophilic fungi reveals convergent evolutionary adaptations and gene losses.</title>
        <authorList>
            <person name="Steindorff A.S."/>
            <person name="Aguilar-Pontes M.V."/>
            <person name="Robinson A.J."/>
            <person name="Andreopoulos B."/>
            <person name="LaButti K."/>
            <person name="Kuo A."/>
            <person name="Mondo S."/>
            <person name="Riley R."/>
            <person name="Otillar R."/>
            <person name="Haridas S."/>
            <person name="Lipzen A."/>
            <person name="Grimwood J."/>
            <person name="Schmutz J."/>
            <person name="Clum A."/>
            <person name="Reid I.D."/>
            <person name="Moisan M.C."/>
            <person name="Butler G."/>
            <person name="Nguyen T.T.M."/>
            <person name="Dewar K."/>
            <person name="Conant G."/>
            <person name="Drula E."/>
            <person name="Henrissat B."/>
            <person name="Hansel C."/>
            <person name="Singer S."/>
            <person name="Hutchinson M.I."/>
            <person name="de Vries R.P."/>
            <person name="Natvig D.O."/>
            <person name="Powell A.J."/>
            <person name="Tsang A."/>
            <person name="Grigoriev I.V."/>
        </authorList>
    </citation>
    <scope>NUCLEOTIDE SEQUENCE [LARGE SCALE GENOMIC DNA]</scope>
    <source>
        <strain evidence="2 3">ATCC 24622</strain>
    </source>
</reference>
<feature type="chain" id="PRO_5045202042" evidence="1">
    <location>
        <begin position="19"/>
        <end position="317"/>
    </location>
</feature>
<keyword evidence="3" id="KW-1185">Reference proteome</keyword>
<dbReference type="EMBL" id="JAZHXJ010000049">
    <property type="protein sequence ID" value="KAL1878786.1"/>
    <property type="molecule type" value="Genomic_DNA"/>
</dbReference>
<feature type="signal peptide" evidence="1">
    <location>
        <begin position="1"/>
        <end position="18"/>
    </location>
</feature>
<evidence type="ECO:0000313" key="2">
    <source>
        <dbReference type="EMBL" id="KAL1878786.1"/>
    </source>
</evidence>